<keyword evidence="2" id="KW-0808">Transferase</keyword>
<dbReference type="STRING" id="1408157.A0A1J7K2Q5"/>
<evidence type="ECO:0000313" key="2">
    <source>
        <dbReference type="EMBL" id="OIW34442.1"/>
    </source>
</evidence>
<accession>A0A1J7K2Q5</accession>
<organism evidence="2 3">
    <name type="scientific">Coniochaeta ligniaria NRRL 30616</name>
    <dbReference type="NCBI Taxonomy" id="1408157"/>
    <lineage>
        <taxon>Eukaryota</taxon>
        <taxon>Fungi</taxon>
        <taxon>Dikarya</taxon>
        <taxon>Ascomycota</taxon>
        <taxon>Pezizomycotina</taxon>
        <taxon>Sordariomycetes</taxon>
        <taxon>Sordariomycetidae</taxon>
        <taxon>Coniochaetales</taxon>
        <taxon>Coniochaetaceae</taxon>
        <taxon>Coniochaeta</taxon>
    </lineage>
</organism>
<keyword evidence="3" id="KW-1185">Reference proteome</keyword>
<dbReference type="InterPro" id="IPR011009">
    <property type="entry name" value="Kinase-like_dom_sf"/>
</dbReference>
<dbReference type="InterPro" id="IPR053235">
    <property type="entry name" value="Ser_Thr_kinase"/>
</dbReference>
<dbReference type="InterPro" id="IPR008271">
    <property type="entry name" value="Ser/Thr_kinase_AS"/>
</dbReference>
<proteinExistence type="predicted"/>
<evidence type="ECO:0000259" key="1">
    <source>
        <dbReference type="PROSITE" id="PS50011"/>
    </source>
</evidence>
<dbReference type="PROSITE" id="PS00108">
    <property type="entry name" value="PROTEIN_KINASE_ST"/>
    <property type="match status" value="1"/>
</dbReference>
<reference evidence="2 3" key="1">
    <citation type="submission" date="2016-10" db="EMBL/GenBank/DDBJ databases">
        <title>Draft genome sequence of Coniochaeta ligniaria NRRL30616, a lignocellulolytic fungus for bioabatement of inhibitors in plant biomass hydrolysates.</title>
        <authorList>
            <consortium name="DOE Joint Genome Institute"/>
            <person name="Jimenez D.J."/>
            <person name="Hector R.E."/>
            <person name="Riley R."/>
            <person name="Sun H."/>
            <person name="Grigoriev I.V."/>
            <person name="Van Elsas J.D."/>
            <person name="Nichols N.N."/>
        </authorList>
    </citation>
    <scope>NUCLEOTIDE SEQUENCE [LARGE SCALE GENOMIC DNA]</scope>
    <source>
        <strain evidence="2 3">NRRL 30616</strain>
    </source>
</reference>
<dbReference type="EMBL" id="KV875093">
    <property type="protein sequence ID" value="OIW34442.1"/>
    <property type="molecule type" value="Genomic_DNA"/>
</dbReference>
<dbReference type="SUPFAM" id="SSF56112">
    <property type="entry name" value="Protein kinase-like (PK-like)"/>
    <property type="match status" value="1"/>
</dbReference>
<gene>
    <name evidence="2" type="ORF">CONLIGDRAFT_675420</name>
</gene>
<dbReference type="Pfam" id="PF00069">
    <property type="entry name" value="Pkinase"/>
    <property type="match status" value="1"/>
</dbReference>
<protein>
    <submittedName>
        <fullName evidence="2">Kinase-like protein</fullName>
    </submittedName>
</protein>
<dbReference type="InterPro" id="IPR000719">
    <property type="entry name" value="Prot_kinase_dom"/>
</dbReference>
<keyword evidence="2" id="KW-0418">Kinase</keyword>
<dbReference type="AlphaFoldDB" id="A0A1J7K2Q5"/>
<dbReference type="InParanoid" id="A0A1J7K2Q5"/>
<dbReference type="OrthoDB" id="4062651at2759"/>
<dbReference type="SMART" id="SM00220">
    <property type="entry name" value="S_TKc"/>
    <property type="match status" value="1"/>
</dbReference>
<dbReference type="GO" id="GO:0005737">
    <property type="term" value="C:cytoplasm"/>
    <property type="evidence" value="ECO:0007669"/>
    <property type="project" value="TreeGrafter"/>
</dbReference>
<dbReference type="Gene3D" id="1.10.510.10">
    <property type="entry name" value="Transferase(Phosphotransferase) domain 1"/>
    <property type="match status" value="1"/>
</dbReference>
<dbReference type="Proteomes" id="UP000182658">
    <property type="component" value="Unassembled WGS sequence"/>
</dbReference>
<dbReference type="PROSITE" id="PS50011">
    <property type="entry name" value="PROTEIN_KINASE_DOM"/>
    <property type="match status" value="1"/>
</dbReference>
<feature type="domain" description="Protein kinase" evidence="1">
    <location>
        <begin position="11"/>
        <end position="322"/>
    </location>
</feature>
<dbReference type="GO" id="GO:0004674">
    <property type="term" value="F:protein serine/threonine kinase activity"/>
    <property type="evidence" value="ECO:0007669"/>
    <property type="project" value="TreeGrafter"/>
</dbReference>
<dbReference type="GO" id="GO:0005524">
    <property type="term" value="F:ATP binding"/>
    <property type="evidence" value="ECO:0007669"/>
    <property type="project" value="InterPro"/>
</dbReference>
<name>A0A1J7K2Q5_9PEZI</name>
<sequence>MSAQLQSRRGDLALGTELHGDSGCLYRLTEVLSLRERPFIRVYLARDSNERKYVMKTIFQSEFEYQMSLQKPLSVCPNLRVLVDSVPQHLLFVYEYLADDLLRLGQRDLPAIARKRILRDALTGLAEIHDRGIVHTDIKPNNILIDFEESPDGIQVKNVKLSDLENAACPPPGKSIKGPLLGNHMWRSPEAHVRAKVHKPADIFSFGVVCIYVMLKMILFQLPDNFPPGVDPVPFILERQFSYFGDRSGVAGLIEHVGPDSPWQEAFTEIMSRLIEKDNPPRPFVGWRDVEDAEFKDVVGRMTKLDPKQRITAREALEHPWFRDAL</sequence>
<dbReference type="PANTHER" id="PTHR24361">
    <property type="entry name" value="MITOGEN-ACTIVATED KINASE KINASE KINASE"/>
    <property type="match status" value="1"/>
</dbReference>
<evidence type="ECO:0000313" key="3">
    <source>
        <dbReference type="Proteomes" id="UP000182658"/>
    </source>
</evidence>